<dbReference type="EMBL" id="JBJQND010000013">
    <property type="protein sequence ID" value="KAL3857621.1"/>
    <property type="molecule type" value="Genomic_DNA"/>
</dbReference>
<evidence type="ECO:0008006" key="3">
    <source>
        <dbReference type="Google" id="ProtNLM"/>
    </source>
</evidence>
<accession>A0ABD3V8S6</accession>
<evidence type="ECO:0000313" key="2">
    <source>
        <dbReference type="Proteomes" id="UP001634394"/>
    </source>
</evidence>
<feature type="non-terminal residue" evidence="1">
    <location>
        <position position="1"/>
    </location>
</feature>
<proteinExistence type="predicted"/>
<dbReference type="Proteomes" id="UP001634394">
    <property type="component" value="Unassembled WGS sequence"/>
</dbReference>
<protein>
    <recommendedName>
        <fullName evidence="3">Prolactin receptor</fullName>
    </recommendedName>
</protein>
<comment type="caution">
    <text evidence="1">The sequence shown here is derived from an EMBL/GenBank/DDBJ whole genome shotgun (WGS) entry which is preliminary data.</text>
</comment>
<keyword evidence="2" id="KW-1185">Reference proteome</keyword>
<gene>
    <name evidence="1" type="ORF">ACJMK2_012268</name>
</gene>
<reference evidence="1 2" key="1">
    <citation type="submission" date="2024-11" db="EMBL/GenBank/DDBJ databases">
        <title>Chromosome-level genome assembly of the freshwater bivalve Anodonta woodiana.</title>
        <authorList>
            <person name="Chen X."/>
        </authorList>
    </citation>
    <scope>NUCLEOTIDE SEQUENCE [LARGE SCALE GENOMIC DNA]</scope>
    <source>
        <strain evidence="1">MN2024</strain>
        <tissue evidence="1">Gills</tissue>
    </source>
</reference>
<evidence type="ECO:0000313" key="1">
    <source>
        <dbReference type="EMBL" id="KAL3857621.1"/>
    </source>
</evidence>
<sequence>SEKEETNSDSAPDIPELISSLTLSSVPPGSTTAPFQRHYPNVKPITAIQSGIQSNHKDNAMINCSAEQHETLKETKKTILAKGTYGLFVAPAETPVIEEQKDLNIENMRRKMHT</sequence>
<dbReference type="AlphaFoldDB" id="A0ABD3V8S6"/>
<name>A0ABD3V8S6_SINWO</name>
<organism evidence="1 2">
    <name type="scientific">Sinanodonta woodiana</name>
    <name type="common">Chinese pond mussel</name>
    <name type="synonym">Anodonta woodiana</name>
    <dbReference type="NCBI Taxonomy" id="1069815"/>
    <lineage>
        <taxon>Eukaryota</taxon>
        <taxon>Metazoa</taxon>
        <taxon>Spiralia</taxon>
        <taxon>Lophotrochozoa</taxon>
        <taxon>Mollusca</taxon>
        <taxon>Bivalvia</taxon>
        <taxon>Autobranchia</taxon>
        <taxon>Heteroconchia</taxon>
        <taxon>Palaeoheterodonta</taxon>
        <taxon>Unionida</taxon>
        <taxon>Unionoidea</taxon>
        <taxon>Unionidae</taxon>
        <taxon>Unioninae</taxon>
        <taxon>Sinanodonta</taxon>
    </lineage>
</organism>